<dbReference type="PANTHER" id="PTHR16127:SF13">
    <property type="entry name" value="GH01188P"/>
    <property type="match status" value="1"/>
</dbReference>
<feature type="compositionally biased region" description="Basic and acidic residues" evidence="3">
    <location>
        <begin position="128"/>
        <end position="142"/>
    </location>
</feature>
<dbReference type="eggNOG" id="KOG1850">
    <property type="taxonomic scope" value="Eukaryota"/>
</dbReference>
<dbReference type="Proteomes" id="UP000030645">
    <property type="component" value="Unassembled WGS sequence"/>
</dbReference>
<comment type="similarity">
    <text evidence="1">Belongs to the taxilin family.</text>
</comment>
<evidence type="ECO:0008006" key="6">
    <source>
        <dbReference type="Google" id="ProtNLM"/>
    </source>
</evidence>
<gene>
    <name evidence="4" type="ORF">L484_013436</name>
</gene>
<accession>W9RZE8</accession>
<proteinExistence type="inferred from homology"/>
<reference evidence="5" key="1">
    <citation type="submission" date="2013-01" db="EMBL/GenBank/DDBJ databases">
        <title>Draft Genome Sequence of a Mulberry Tree, Morus notabilis C.K. Schneid.</title>
        <authorList>
            <person name="He N."/>
            <person name="Zhao S."/>
        </authorList>
    </citation>
    <scope>NUCLEOTIDE SEQUENCE</scope>
</reference>
<feature type="region of interest" description="Disordered" evidence="3">
    <location>
        <begin position="1"/>
        <end position="76"/>
    </location>
</feature>
<dbReference type="AlphaFoldDB" id="W9RZE8"/>
<evidence type="ECO:0000313" key="4">
    <source>
        <dbReference type="EMBL" id="EXB80109.1"/>
    </source>
</evidence>
<dbReference type="PANTHER" id="PTHR16127">
    <property type="entry name" value="TAXILIN"/>
    <property type="match status" value="1"/>
</dbReference>
<feature type="compositionally biased region" description="Low complexity" evidence="3">
    <location>
        <begin position="118"/>
        <end position="127"/>
    </location>
</feature>
<evidence type="ECO:0000313" key="5">
    <source>
        <dbReference type="Proteomes" id="UP000030645"/>
    </source>
</evidence>
<feature type="compositionally biased region" description="Basic and acidic residues" evidence="3">
    <location>
        <begin position="154"/>
        <end position="182"/>
    </location>
</feature>
<keyword evidence="5" id="KW-1185">Reference proteome</keyword>
<feature type="compositionally biased region" description="Low complexity" evidence="3">
    <location>
        <begin position="51"/>
        <end position="64"/>
    </location>
</feature>
<evidence type="ECO:0000256" key="2">
    <source>
        <dbReference type="SAM" id="Coils"/>
    </source>
</evidence>
<sequence>MENPDANQLPEVDSLPDGFVDGSAEPVAPATPNLEQEKLLGNHKKGDVSEVDCSSESLDESSSNESRKIEGRTEKTHKLRTFPVVLSESEIFDASVEAPRKGSVEQSEGAFVTLDLTESSAEASVEVSDCRGEKEQLREKCQSSETPTAGGSDVKTDIKETSSPEIADASKNRKAETSETKRKSAKRTLKSEKEFLEFTLKYQQVLTERDAGMSIYYINAIAVRDKLESLCRELQRQNKVLMDECKRVSTEGQTLRLDLSARFQDAIKDVSNKLDEQKNECLSQLKENEMLRSNLKHLVEQYTLSEKQFEQKLKQKSLELQIADLKIKQNEEKLVQEQSQIKLYAEQVSQLLATEKNLRLQLTADGEKFQQFQDALVKSNEVFETFKQDIQKMAKSIKELKKENSFLKSKSEKSDITLIELVDERERLKKQLEKTKKQKEKLESLCRSLQAERKQNSIGSNNSDSALV</sequence>
<feature type="compositionally biased region" description="Basic and acidic residues" evidence="3">
    <location>
        <begin position="65"/>
        <end position="76"/>
    </location>
</feature>
<feature type="region of interest" description="Disordered" evidence="3">
    <location>
        <begin position="118"/>
        <end position="186"/>
    </location>
</feature>
<dbReference type="EMBL" id="KE344800">
    <property type="protein sequence ID" value="EXB80109.1"/>
    <property type="molecule type" value="Genomic_DNA"/>
</dbReference>
<feature type="compositionally biased region" description="Basic and acidic residues" evidence="3">
    <location>
        <begin position="35"/>
        <end position="48"/>
    </location>
</feature>
<name>W9RZE8_9ROSA</name>
<dbReference type="GO" id="GO:0019905">
    <property type="term" value="F:syntaxin binding"/>
    <property type="evidence" value="ECO:0007669"/>
    <property type="project" value="InterPro"/>
</dbReference>
<feature type="coiled-coil region" evidence="2">
    <location>
        <begin position="224"/>
        <end position="347"/>
    </location>
</feature>
<protein>
    <recommendedName>
        <fullName evidence="6">Alpha-taxilin</fullName>
    </recommendedName>
</protein>
<keyword evidence="2" id="KW-0175">Coiled coil</keyword>
<evidence type="ECO:0000256" key="3">
    <source>
        <dbReference type="SAM" id="MobiDB-lite"/>
    </source>
</evidence>
<feature type="coiled-coil region" evidence="2">
    <location>
        <begin position="383"/>
        <end position="452"/>
    </location>
</feature>
<dbReference type="Pfam" id="PF09728">
    <property type="entry name" value="Taxilin"/>
    <property type="match status" value="1"/>
</dbReference>
<organism evidence="4 5">
    <name type="scientific">Morus notabilis</name>
    <dbReference type="NCBI Taxonomy" id="981085"/>
    <lineage>
        <taxon>Eukaryota</taxon>
        <taxon>Viridiplantae</taxon>
        <taxon>Streptophyta</taxon>
        <taxon>Embryophyta</taxon>
        <taxon>Tracheophyta</taxon>
        <taxon>Spermatophyta</taxon>
        <taxon>Magnoliopsida</taxon>
        <taxon>eudicotyledons</taxon>
        <taxon>Gunneridae</taxon>
        <taxon>Pentapetalae</taxon>
        <taxon>rosids</taxon>
        <taxon>fabids</taxon>
        <taxon>Rosales</taxon>
        <taxon>Moraceae</taxon>
        <taxon>Moreae</taxon>
        <taxon>Morus</taxon>
    </lineage>
</organism>
<dbReference type="STRING" id="981085.W9RZE8"/>
<evidence type="ECO:0000256" key="1">
    <source>
        <dbReference type="ARBA" id="ARBA00009550"/>
    </source>
</evidence>
<dbReference type="InterPro" id="IPR026183">
    <property type="entry name" value="Taxilin_fam"/>
</dbReference>